<dbReference type="SUPFAM" id="SSF46689">
    <property type="entry name" value="Homeodomain-like"/>
    <property type="match status" value="1"/>
</dbReference>
<proteinExistence type="predicted"/>
<evidence type="ECO:0000256" key="5">
    <source>
        <dbReference type="PROSITE-ProRule" id="PRU00335"/>
    </source>
</evidence>
<organism evidence="7 8">
    <name type="scientific">Planomicrobium stackebrandtii</name>
    <dbReference type="NCBI Taxonomy" id="253160"/>
    <lineage>
        <taxon>Bacteria</taxon>
        <taxon>Bacillati</taxon>
        <taxon>Bacillota</taxon>
        <taxon>Bacilli</taxon>
        <taxon>Bacillales</taxon>
        <taxon>Caryophanaceae</taxon>
        <taxon>Planomicrobium</taxon>
    </lineage>
</organism>
<evidence type="ECO:0000256" key="4">
    <source>
        <dbReference type="ARBA" id="ARBA00023163"/>
    </source>
</evidence>
<dbReference type="Gene3D" id="1.10.357.10">
    <property type="entry name" value="Tetracycline Repressor, domain 2"/>
    <property type="match status" value="1"/>
</dbReference>
<keyword evidence="8" id="KW-1185">Reference proteome</keyword>
<accession>A0ABU0GPU2</accession>
<dbReference type="InterPro" id="IPR036271">
    <property type="entry name" value="Tet_transcr_reg_TetR-rel_C_sf"/>
</dbReference>
<dbReference type="InterPro" id="IPR009057">
    <property type="entry name" value="Homeodomain-like_sf"/>
</dbReference>
<feature type="DNA-binding region" description="H-T-H motif" evidence="5">
    <location>
        <begin position="10"/>
        <end position="29"/>
    </location>
</feature>
<evidence type="ECO:0000256" key="3">
    <source>
        <dbReference type="ARBA" id="ARBA00023125"/>
    </source>
</evidence>
<evidence type="ECO:0000313" key="7">
    <source>
        <dbReference type="EMBL" id="MDQ0427381.1"/>
    </source>
</evidence>
<keyword evidence="2" id="KW-0805">Transcription regulation</keyword>
<evidence type="ECO:0000313" key="8">
    <source>
        <dbReference type="Proteomes" id="UP001241988"/>
    </source>
</evidence>
<evidence type="ECO:0000256" key="2">
    <source>
        <dbReference type="ARBA" id="ARBA00023015"/>
    </source>
</evidence>
<gene>
    <name evidence="7" type="ORF">QOZ98_000206</name>
</gene>
<keyword evidence="4" id="KW-0804">Transcription</keyword>
<evidence type="ECO:0000259" key="6">
    <source>
        <dbReference type="PROSITE" id="PS50977"/>
    </source>
</evidence>
<dbReference type="Pfam" id="PF00440">
    <property type="entry name" value="TetR_N"/>
    <property type="match status" value="1"/>
</dbReference>
<dbReference type="SUPFAM" id="SSF48498">
    <property type="entry name" value="Tetracyclin repressor-like, C-terminal domain"/>
    <property type="match status" value="1"/>
</dbReference>
<comment type="caution">
    <text evidence="7">The sequence shown here is derived from an EMBL/GenBank/DDBJ whole genome shotgun (WGS) entry which is preliminary data.</text>
</comment>
<dbReference type="EMBL" id="JAUSWB010000001">
    <property type="protein sequence ID" value="MDQ0427381.1"/>
    <property type="molecule type" value="Genomic_DNA"/>
</dbReference>
<keyword evidence="1" id="KW-0678">Repressor</keyword>
<name>A0ABU0GPU2_9BACL</name>
<dbReference type="Proteomes" id="UP001241988">
    <property type="component" value="Unassembled WGS sequence"/>
</dbReference>
<evidence type="ECO:0000256" key="1">
    <source>
        <dbReference type="ARBA" id="ARBA00022491"/>
    </source>
</evidence>
<dbReference type="InterPro" id="IPR023772">
    <property type="entry name" value="DNA-bd_HTH_TetR-type_CS"/>
</dbReference>
<dbReference type="PROSITE" id="PS01081">
    <property type="entry name" value="HTH_TETR_1"/>
    <property type="match status" value="1"/>
</dbReference>
<dbReference type="PROSITE" id="PS50977">
    <property type="entry name" value="HTH_TETR_2"/>
    <property type="match status" value="1"/>
</dbReference>
<dbReference type="InterPro" id="IPR001647">
    <property type="entry name" value="HTH_TetR"/>
</dbReference>
<dbReference type="InterPro" id="IPR039538">
    <property type="entry name" value="BetI_C"/>
</dbReference>
<sequence length="178" mass="20401">MLEQGMEGVSVRNIAKEAGLSLGALRYYFSTQEELLLYAESLVFEKLTEKTIEIFQEEKRPLEKIIDVLMAFLPSKDESDMVARVRLIFKLHGSTGRKNYREEQDAALQAVKNIMSNLILLNLLKKELDVSLETDRLIHLLDGMVLDAMVRAERITKGQQRKTIVHHLNTICKEDVGR</sequence>
<reference evidence="7 8" key="1">
    <citation type="submission" date="2023-07" db="EMBL/GenBank/DDBJ databases">
        <title>Genomic Encyclopedia of Type Strains, Phase IV (KMG-IV): sequencing the most valuable type-strain genomes for metagenomic binning, comparative biology and taxonomic classification.</title>
        <authorList>
            <person name="Goeker M."/>
        </authorList>
    </citation>
    <scope>NUCLEOTIDE SEQUENCE [LARGE SCALE GENOMIC DNA]</scope>
    <source>
        <strain evidence="7 8">DSM 16419</strain>
    </source>
</reference>
<protein>
    <submittedName>
        <fullName evidence="7">AcrR family transcriptional regulator</fullName>
    </submittedName>
</protein>
<dbReference type="Pfam" id="PF13977">
    <property type="entry name" value="TetR_C_6"/>
    <property type="match status" value="1"/>
</dbReference>
<feature type="domain" description="HTH tetR-type" evidence="6">
    <location>
        <begin position="1"/>
        <end position="47"/>
    </location>
</feature>
<keyword evidence="3 5" id="KW-0238">DNA-binding</keyword>